<feature type="domain" description="Metallo-beta-lactamase" evidence="2">
    <location>
        <begin position="12"/>
        <end position="195"/>
    </location>
</feature>
<organism evidence="3">
    <name type="scientific">uncultured Gemmatimonadaceae bacterium</name>
    <dbReference type="NCBI Taxonomy" id="246130"/>
    <lineage>
        <taxon>Bacteria</taxon>
        <taxon>Pseudomonadati</taxon>
        <taxon>Gemmatimonadota</taxon>
        <taxon>Gemmatimonadia</taxon>
        <taxon>Gemmatimonadales</taxon>
        <taxon>Gemmatimonadaceae</taxon>
        <taxon>environmental samples</taxon>
    </lineage>
</organism>
<protein>
    <submittedName>
        <fullName evidence="3">MBL-fold metallo-hydrolase superfamily</fullName>
    </submittedName>
</protein>
<dbReference type="FunFam" id="3.60.15.10:FF:000030">
    <property type="entry name" value="Metallo-beta-lactamase family protein"/>
    <property type="match status" value="1"/>
</dbReference>
<dbReference type="GO" id="GO:0016787">
    <property type="term" value="F:hydrolase activity"/>
    <property type="evidence" value="ECO:0007669"/>
    <property type="project" value="UniProtKB-KW"/>
</dbReference>
<keyword evidence="1" id="KW-0479">Metal-binding</keyword>
<accession>A0A6J4LT28</accession>
<dbReference type="GO" id="GO:0070813">
    <property type="term" value="P:hydrogen sulfide metabolic process"/>
    <property type="evidence" value="ECO:0007669"/>
    <property type="project" value="TreeGrafter"/>
</dbReference>
<dbReference type="GO" id="GO:0046872">
    <property type="term" value="F:metal ion binding"/>
    <property type="evidence" value="ECO:0007669"/>
    <property type="project" value="UniProtKB-KW"/>
</dbReference>
<dbReference type="Pfam" id="PF00753">
    <property type="entry name" value="Lactamase_B"/>
    <property type="match status" value="1"/>
</dbReference>
<dbReference type="PANTHER" id="PTHR43084">
    <property type="entry name" value="PERSULFIDE DIOXYGENASE ETHE1"/>
    <property type="match status" value="1"/>
</dbReference>
<gene>
    <name evidence="3" type="ORF">AVDCRST_MAG40-2360</name>
</gene>
<dbReference type="GO" id="GO:0006749">
    <property type="term" value="P:glutathione metabolic process"/>
    <property type="evidence" value="ECO:0007669"/>
    <property type="project" value="InterPro"/>
</dbReference>
<dbReference type="PANTHER" id="PTHR43084:SF1">
    <property type="entry name" value="PERSULFIDE DIOXYGENASE ETHE1, MITOCHONDRIAL"/>
    <property type="match status" value="1"/>
</dbReference>
<evidence type="ECO:0000259" key="2">
    <source>
        <dbReference type="SMART" id="SM00849"/>
    </source>
</evidence>
<keyword evidence="3" id="KW-0378">Hydrolase</keyword>
<dbReference type="SMART" id="SM00849">
    <property type="entry name" value="Lactamase_B"/>
    <property type="match status" value="1"/>
</dbReference>
<evidence type="ECO:0000313" key="3">
    <source>
        <dbReference type="EMBL" id="CAA9340091.1"/>
    </source>
</evidence>
<dbReference type="GO" id="GO:0050313">
    <property type="term" value="F:sulfur dioxygenase activity"/>
    <property type="evidence" value="ECO:0007669"/>
    <property type="project" value="InterPro"/>
</dbReference>
<dbReference type="SUPFAM" id="SSF56281">
    <property type="entry name" value="Metallo-hydrolase/oxidoreductase"/>
    <property type="match status" value="1"/>
</dbReference>
<sequence length="263" mass="28381">MFFQRFYDTSLAQASYLIGCQQTGEALVVDPTRDARLYLDAAARERLRVTHVTETHIHADFVSGARELAHQAGAQLLLSDEGGAEWRYGYAGEAGAQLLRDGDRVAVGNVVVEALHTPGHTPEHLSFLVTDAPAHAGPWGILTGDFVFVGDVGRPDLLEKAAGQAGTMEAGARTLFRSLERFRALPDHLQLWPGHGAGSACGKALGAVPSSTVGYERRANWGVATLDEEEFVRLVLAGQPEPPRYFAEMKRVNRAGPRLLGGL</sequence>
<dbReference type="InterPro" id="IPR051682">
    <property type="entry name" value="Mito_Persulfide_Diox"/>
</dbReference>
<name>A0A6J4LT28_9BACT</name>
<dbReference type="Gene3D" id="3.60.15.10">
    <property type="entry name" value="Ribonuclease Z/Hydroxyacylglutathione hydrolase-like"/>
    <property type="match status" value="1"/>
</dbReference>
<feature type="non-terminal residue" evidence="3">
    <location>
        <position position="263"/>
    </location>
</feature>
<dbReference type="AlphaFoldDB" id="A0A6J4LT28"/>
<dbReference type="InterPro" id="IPR044528">
    <property type="entry name" value="POD-like_MBL-fold"/>
</dbReference>
<dbReference type="InterPro" id="IPR001279">
    <property type="entry name" value="Metallo-B-lactamas"/>
</dbReference>
<dbReference type="CDD" id="cd07724">
    <property type="entry name" value="POD-like_MBL-fold"/>
    <property type="match status" value="1"/>
</dbReference>
<reference evidence="3" key="1">
    <citation type="submission" date="2020-02" db="EMBL/GenBank/DDBJ databases">
        <authorList>
            <person name="Meier V. D."/>
        </authorList>
    </citation>
    <scope>NUCLEOTIDE SEQUENCE</scope>
    <source>
        <strain evidence="3">AVDCRST_MAG40</strain>
    </source>
</reference>
<dbReference type="EMBL" id="CADCTX010000681">
    <property type="protein sequence ID" value="CAA9340091.1"/>
    <property type="molecule type" value="Genomic_DNA"/>
</dbReference>
<dbReference type="InterPro" id="IPR036866">
    <property type="entry name" value="RibonucZ/Hydroxyglut_hydro"/>
</dbReference>
<evidence type="ECO:0000256" key="1">
    <source>
        <dbReference type="ARBA" id="ARBA00022723"/>
    </source>
</evidence>
<proteinExistence type="predicted"/>